<dbReference type="GO" id="GO:0030008">
    <property type="term" value="C:TRAPP complex"/>
    <property type="evidence" value="ECO:0007669"/>
    <property type="project" value="UniProtKB-UniRule"/>
</dbReference>
<gene>
    <name evidence="7" type="ORF">OAUR00152_LOCUS26533</name>
    <name evidence="8" type="ORF">OAUR00152_LOCUS26534</name>
</gene>
<evidence type="ECO:0000313" key="8">
    <source>
        <dbReference type="EMBL" id="CAE2260536.1"/>
    </source>
</evidence>
<comment type="subcellular location">
    <subcellularLocation>
        <location evidence="6">Endoplasmic reticulum</location>
    </subcellularLocation>
    <subcellularLocation>
        <location evidence="6">Golgi apparatus</location>
        <location evidence="6">cis-Golgi network</location>
    </subcellularLocation>
</comment>
<proteinExistence type="inferred from homology"/>
<dbReference type="GO" id="GO:0006888">
    <property type="term" value="P:endoplasmic reticulum to Golgi vesicle-mediated transport"/>
    <property type="evidence" value="ECO:0007669"/>
    <property type="project" value="UniProtKB-UniRule"/>
</dbReference>
<evidence type="ECO:0000256" key="5">
    <source>
        <dbReference type="ARBA" id="ARBA00038167"/>
    </source>
</evidence>
<dbReference type="EMBL" id="HBKQ01038397">
    <property type="protein sequence ID" value="CAE2260536.1"/>
    <property type="molecule type" value="Transcribed_RNA"/>
</dbReference>
<dbReference type="SMART" id="SM01399">
    <property type="entry name" value="Sybindin"/>
    <property type="match status" value="1"/>
</dbReference>
<evidence type="ECO:0000256" key="2">
    <source>
        <dbReference type="ARBA" id="ARBA00022824"/>
    </source>
</evidence>
<dbReference type="GO" id="GO:0005783">
    <property type="term" value="C:endoplasmic reticulum"/>
    <property type="evidence" value="ECO:0007669"/>
    <property type="project" value="UniProtKB-SubCell"/>
</dbReference>
<dbReference type="Pfam" id="PF04099">
    <property type="entry name" value="Sybindin"/>
    <property type="match status" value="1"/>
</dbReference>
<keyword evidence="1 6" id="KW-0813">Transport</keyword>
<dbReference type="InterPro" id="IPR011012">
    <property type="entry name" value="Longin-like_dom_sf"/>
</dbReference>
<dbReference type="AlphaFoldDB" id="A0A6U6GZU1"/>
<name>A0A6U6GZU1_9STRA</name>
<evidence type="ECO:0000256" key="3">
    <source>
        <dbReference type="ARBA" id="ARBA00022892"/>
    </source>
</evidence>
<keyword evidence="3 6" id="KW-0931">ER-Golgi transport</keyword>
<keyword evidence="4 6" id="KW-0333">Golgi apparatus</keyword>
<dbReference type="EMBL" id="HBKQ01038396">
    <property type="protein sequence ID" value="CAE2260535.1"/>
    <property type="molecule type" value="Transcribed_RNA"/>
</dbReference>
<evidence type="ECO:0000313" key="7">
    <source>
        <dbReference type="EMBL" id="CAE2260535.1"/>
    </source>
</evidence>
<dbReference type="SUPFAM" id="SSF64356">
    <property type="entry name" value="SNARE-like"/>
    <property type="match status" value="1"/>
</dbReference>
<dbReference type="GO" id="GO:0005794">
    <property type="term" value="C:Golgi apparatus"/>
    <property type="evidence" value="ECO:0007669"/>
    <property type="project" value="UniProtKB-SubCell"/>
</dbReference>
<dbReference type="PANTHER" id="PTHR23249">
    <property type="entry name" value="TRAFFICKING PROTEIN PARTICLE COMPLEX SUBUNIT"/>
    <property type="match status" value="1"/>
</dbReference>
<accession>A0A6U6GZU1</accession>
<dbReference type="Gene3D" id="3.30.450.70">
    <property type="match status" value="1"/>
</dbReference>
<organism evidence="8">
    <name type="scientific">Odontella aurita</name>
    <dbReference type="NCBI Taxonomy" id="265563"/>
    <lineage>
        <taxon>Eukaryota</taxon>
        <taxon>Sar</taxon>
        <taxon>Stramenopiles</taxon>
        <taxon>Ochrophyta</taxon>
        <taxon>Bacillariophyta</taxon>
        <taxon>Mediophyceae</taxon>
        <taxon>Biddulphiophycidae</taxon>
        <taxon>Eupodiscales</taxon>
        <taxon>Odontellaceae</taxon>
        <taxon>Odontella</taxon>
    </lineage>
</organism>
<dbReference type="InterPro" id="IPR007233">
    <property type="entry name" value="TRAPPC"/>
</dbReference>
<dbReference type="PANTHER" id="PTHR23249:SF16">
    <property type="entry name" value="TRAFFICKING PROTEIN PARTICLE COMPLEX SUBUNIT 1"/>
    <property type="match status" value="1"/>
</dbReference>
<comment type="similarity">
    <text evidence="5">Belongs to the TRAPP small subunits family. BET5 subfamily.</text>
</comment>
<sequence length="179" mass="20107">MPIHSLNIFDRRGKTLFTKTYSSAAAQQQQQLQANNTSDEDPLSEQRKLVFGMLFSLRELVGSLTPEDEPAALHSIRTGASTIHNYETSSGLRFSMFATNDADGRGGPDAPAIRDALRHIYTDIWVETVVRSPLYRPGNMLSADDMDRGPDFAAGKFDIRSTNFEKKLDSFLQSMPWFR</sequence>
<evidence type="ECO:0000256" key="4">
    <source>
        <dbReference type="ARBA" id="ARBA00023034"/>
    </source>
</evidence>
<evidence type="ECO:0000256" key="1">
    <source>
        <dbReference type="ARBA" id="ARBA00022448"/>
    </source>
</evidence>
<reference evidence="8" key="1">
    <citation type="submission" date="2021-01" db="EMBL/GenBank/DDBJ databases">
        <authorList>
            <person name="Corre E."/>
            <person name="Pelletier E."/>
            <person name="Niang G."/>
            <person name="Scheremetjew M."/>
            <person name="Finn R."/>
            <person name="Kale V."/>
            <person name="Holt S."/>
            <person name="Cochrane G."/>
            <person name="Meng A."/>
            <person name="Brown T."/>
            <person name="Cohen L."/>
        </authorList>
    </citation>
    <scope>NUCLEOTIDE SEQUENCE</scope>
    <source>
        <strain evidence="8">Isolate 1302-5</strain>
    </source>
</reference>
<evidence type="ECO:0000256" key="6">
    <source>
        <dbReference type="RuleBase" id="RU366065"/>
    </source>
</evidence>
<keyword evidence="2 6" id="KW-0256">Endoplasmic reticulum</keyword>
<comment type="subunit">
    <text evidence="6">Part of the multisubunit transport protein particle (TRAPP) complex.</text>
</comment>
<protein>
    <recommendedName>
        <fullName evidence="6">Trafficking protein particle complex subunit</fullName>
    </recommendedName>
</protein>